<sequence length="134" mass="15511">MDTALLIQNRVNSCTGICTKIISDRDHKINSEVWKNLHQSFGTKLSFSIDYHPQTDALAEGMIQTLEDIVRIFCEHFLELKYCDGFTNYWFTPLPSLELEYKTAINVSTNQTPDIIEKGLNPRLTHNSLWKYLV</sequence>
<dbReference type="InterPro" id="IPR050951">
    <property type="entry name" value="Retrovirus_Pol_polyprotein"/>
</dbReference>
<protein>
    <recommendedName>
        <fullName evidence="3">Integrase catalytic domain-containing protein</fullName>
    </recommendedName>
</protein>
<dbReference type="AlphaFoldDB" id="A0A9Q3PJX0"/>
<dbReference type="PANTHER" id="PTHR37984">
    <property type="entry name" value="PROTEIN CBG26694"/>
    <property type="match status" value="1"/>
</dbReference>
<name>A0A9Q3PJX0_9BASI</name>
<dbReference type="PANTHER" id="PTHR37984:SF5">
    <property type="entry name" value="PROTEIN NYNRIN-LIKE"/>
    <property type="match status" value="1"/>
</dbReference>
<dbReference type="SUPFAM" id="SSF53098">
    <property type="entry name" value="Ribonuclease H-like"/>
    <property type="match status" value="1"/>
</dbReference>
<reference evidence="1" key="1">
    <citation type="submission" date="2021-03" db="EMBL/GenBank/DDBJ databases">
        <title>Draft genome sequence of rust myrtle Austropuccinia psidii MF-1, a brazilian biotype.</title>
        <authorList>
            <person name="Quecine M.C."/>
            <person name="Pachon D.M.R."/>
            <person name="Bonatelli M.L."/>
            <person name="Correr F.H."/>
            <person name="Franceschini L.M."/>
            <person name="Leite T.F."/>
            <person name="Margarido G.R.A."/>
            <person name="Almeida C.A."/>
            <person name="Ferrarezi J.A."/>
            <person name="Labate C.A."/>
        </authorList>
    </citation>
    <scope>NUCLEOTIDE SEQUENCE</scope>
    <source>
        <strain evidence="1">MF-1</strain>
    </source>
</reference>
<dbReference type="EMBL" id="AVOT02073690">
    <property type="protein sequence ID" value="MBW0563091.1"/>
    <property type="molecule type" value="Genomic_DNA"/>
</dbReference>
<evidence type="ECO:0000313" key="2">
    <source>
        <dbReference type="Proteomes" id="UP000765509"/>
    </source>
</evidence>
<dbReference type="Gene3D" id="3.30.420.10">
    <property type="entry name" value="Ribonuclease H-like superfamily/Ribonuclease H"/>
    <property type="match status" value="1"/>
</dbReference>
<accession>A0A9Q3PJX0</accession>
<comment type="caution">
    <text evidence="1">The sequence shown here is derived from an EMBL/GenBank/DDBJ whole genome shotgun (WGS) entry which is preliminary data.</text>
</comment>
<evidence type="ECO:0008006" key="3">
    <source>
        <dbReference type="Google" id="ProtNLM"/>
    </source>
</evidence>
<dbReference type="GO" id="GO:0003676">
    <property type="term" value="F:nucleic acid binding"/>
    <property type="evidence" value="ECO:0007669"/>
    <property type="project" value="InterPro"/>
</dbReference>
<keyword evidence="2" id="KW-1185">Reference proteome</keyword>
<dbReference type="InterPro" id="IPR012337">
    <property type="entry name" value="RNaseH-like_sf"/>
</dbReference>
<evidence type="ECO:0000313" key="1">
    <source>
        <dbReference type="EMBL" id="MBW0563091.1"/>
    </source>
</evidence>
<dbReference type="InterPro" id="IPR036397">
    <property type="entry name" value="RNaseH_sf"/>
</dbReference>
<proteinExistence type="predicted"/>
<dbReference type="Proteomes" id="UP000765509">
    <property type="component" value="Unassembled WGS sequence"/>
</dbReference>
<gene>
    <name evidence="1" type="ORF">O181_102806</name>
</gene>
<organism evidence="1 2">
    <name type="scientific">Austropuccinia psidii MF-1</name>
    <dbReference type="NCBI Taxonomy" id="1389203"/>
    <lineage>
        <taxon>Eukaryota</taxon>
        <taxon>Fungi</taxon>
        <taxon>Dikarya</taxon>
        <taxon>Basidiomycota</taxon>
        <taxon>Pucciniomycotina</taxon>
        <taxon>Pucciniomycetes</taxon>
        <taxon>Pucciniales</taxon>
        <taxon>Sphaerophragmiaceae</taxon>
        <taxon>Austropuccinia</taxon>
    </lineage>
</organism>